<dbReference type="InterPro" id="IPR036271">
    <property type="entry name" value="Tet_transcr_reg_TetR-rel_C_sf"/>
</dbReference>
<evidence type="ECO:0000313" key="7">
    <source>
        <dbReference type="Proteomes" id="UP000193811"/>
    </source>
</evidence>
<evidence type="ECO:0000259" key="3">
    <source>
        <dbReference type="PROSITE" id="PS50977"/>
    </source>
</evidence>
<dbReference type="GO" id="GO:0003700">
    <property type="term" value="F:DNA-binding transcription factor activity"/>
    <property type="evidence" value="ECO:0007669"/>
    <property type="project" value="TreeGrafter"/>
</dbReference>
<dbReference type="GeneID" id="44300029"/>
<accession>A0A0J8WY88</accession>
<dbReference type="GO" id="GO:0000976">
    <property type="term" value="F:transcription cis-regulatory region binding"/>
    <property type="evidence" value="ECO:0007669"/>
    <property type="project" value="TreeGrafter"/>
</dbReference>
<dbReference type="Proteomes" id="UP000037594">
    <property type="component" value="Unassembled WGS sequence"/>
</dbReference>
<dbReference type="OrthoDB" id="4542604at2"/>
<dbReference type="AlphaFoldDB" id="A0A0J8WY88"/>
<dbReference type="InterPro" id="IPR001647">
    <property type="entry name" value="HTH_TetR"/>
</dbReference>
<dbReference type="EMBL" id="LQOP01000035">
    <property type="protein sequence ID" value="ORV20540.1"/>
    <property type="molecule type" value="Genomic_DNA"/>
</dbReference>
<feature type="DNA-binding region" description="H-T-H motif" evidence="2">
    <location>
        <begin position="41"/>
        <end position="60"/>
    </location>
</feature>
<reference evidence="5 7" key="2">
    <citation type="submission" date="2016-01" db="EMBL/GenBank/DDBJ databases">
        <title>The new phylogeny of the genus Mycobacterium.</title>
        <authorList>
            <person name="Tarcisio F."/>
            <person name="Conor M."/>
            <person name="Antonella G."/>
            <person name="Elisabetta G."/>
            <person name="Giulia F.S."/>
            <person name="Sara T."/>
            <person name="Anna F."/>
            <person name="Clotilde B."/>
            <person name="Roberto B."/>
            <person name="Veronica D.S."/>
            <person name="Fabio R."/>
            <person name="Monica P."/>
            <person name="Olivier J."/>
            <person name="Enrico T."/>
            <person name="Nicola S."/>
        </authorList>
    </citation>
    <scope>NUCLEOTIDE SEQUENCE [LARGE SCALE GENOMIC DNA]</scope>
    <source>
        <strain evidence="5 7">CCUG 50187</strain>
    </source>
</reference>
<protein>
    <submittedName>
        <fullName evidence="4">TetR family transcriptional regulator</fullName>
    </submittedName>
</protein>
<dbReference type="Gene3D" id="1.10.357.10">
    <property type="entry name" value="Tetracycline Repressor, domain 2"/>
    <property type="match status" value="1"/>
</dbReference>
<dbReference type="Pfam" id="PF00440">
    <property type="entry name" value="TetR_N"/>
    <property type="match status" value="1"/>
</dbReference>
<dbReference type="PANTHER" id="PTHR30055:SF227">
    <property type="entry name" value="TRANSCRIPTIONAL REGULATORY PROTEIN (PROBABLY TETR-FAMILY)-RELATED"/>
    <property type="match status" value="1"/>
</dbReference>
<keyword evidence="1 2" id="KW-0238">DNA-binding</keyword>
<evidence type="ECO:0000256" key="2">
    <source>
        <dbReference type="PROSITE-ProRule" id="PRU00335"/>
    </source>
</evidence>
<evidence type="ECO:0000313" key="5">
    <source>
        <dbReference type="EMBL" id="ORV20540.1"/>
    </source>
</evidence>
<evidence type="ECO:0000313" key="6">
    <source>
        <dbReference type="Proteomes" id="UP000037594"/>
    </source>
</evidence>
<sequence>MTSERRGRGRPAGPGVDVEQRRTDLLDAAERAIRTHGPDVGIAEVAKEAGFVRSAVYAVFPNRAGILSALGKRQAHRLLAEITRRAAGSTNLRERMALFFDVLCGWMQDDPNLYRALSVHAVGCDEMPGIFDELAAAVEAMLTASMAAGGADTAPAAPWARAIIGSAMVSAQWWLRESSMPRAELVEHLTKLCWDGGSALPFSPFDVSAIDSGQP</sequence>
<dbReference type="InterPro" id="IPR009057">
    <property type="entry name" value="Homeodomain-like_sf"/>
</dbReference>
<dbReference type="PATRIC" id="fig|451644.5.peg.2554"/>
<dbReference type="InterPro" id="IPR045823">
    <property type="entry name" value="TetR_C_32"/>
</dbReference>
<dbReference type="PROSITE" id="PS50977">
    <property type="entry name" value="HTH_TETR_2"/>
    <property type="match status" value="1"/>
</dbReference>
<reference evidence="4 6" key="1">
    <citation type="submission" date="2015-06" db="EMBL/GenBank/DDBJ databases">
        <title>Genome sequence of Mycobacterium conceptionense strain MLE.</title>
        <authorList>
            <person name="Greninger A.L."/>
            <person name="Cunningham G."/>
            <person name="Chiu C.Y."/>
            <person name="Miller S."/>
        </authorList>
    </citation>
    <scope>NUCLEOTIDE SEQUENCE [LARGE SCALE GENOMIC DNA]</scope>
    <source>
        <strain evidence="4 6">MLE</strain>
    </source>
</reference>
<dbReference type="SUPFAM" id="SSF48498">
    <property type="entry name" value="Tetracyclin repressor-like, C-terminal domain"/>
    <property type="match status" value="1"/>
</dbReference>
<evidence type="ECO:0000256" key="1">
    <source>
        <dbReference type="ARBA" id="ARBA00023125"/>
    </source>
</evidence>
<organism evidence="4 6">
    <name type="scientific">Mycolicibacterium conceptionense</name>
    <dbReference type="NCBI Taxonomy" id="451644"/>
    <lineage>
        <taxon>Bacteria</taxon>
        <taxon>Bacillati</taxon>
        <taxon>Actinomycetota</taxon>
        <taxon>Actinomycetes</taxon>
        <taxon>Mycobacteriales</taxon>
        <taxon>Mycobacteriaceae</taxon>
        <taxon>Mycolicibacterium</taxon>
    </lineage>
</organism>
<proteinExistence type="predicted"/>
<dbReference type="SUPFAM" id="SSF46689">
    <property type="entry name" value="Homeodomain-like"/>
    <property type="match status" value="1"/>
</dbReference>
<dbReference type="RefSeq" id="WP_019345727.1">
    <property type="nucleotide sequence ID" value="NZ_AGSZ01000305.1"/>
</dbReference>
<evidence type="ECO:0000313" key="4">
    <source>
        <dbReference type="EMBL" id="KMV18094.1"/>
    </source>
</evidence>
<name>A0A0J8WY88_9MYCO</name>
<feature type="domain" description="HTH tetR-type" evidence="3">
    <location>
        <begin position="19"/>
        <end position="78"/>
    </location>
</feature>
<dbReference type="InterPro" id="IPR050109">
    <property type="entry name" value="HTH-type_TetR-like_transc_reg"/>
</dbReference>
<dbReference type="Proteomes" id="UP000193811">
    <property type="component" value="Unassembled WGS sequence"/>
</dbReference>
<gene>
    <name evidence="4" type="ORF">ACT17_12330</name>
    <name evidence="5" type="ORF">AWB98_29165</name>
</gene>
<dbReference type="PANTHER" id="PTHR30055">
    <property type="entry name" value="HTH-TYPE TRANSCRIPTIONAL REGULATOR RUTR"/>
    <property type="match status" value="1"/>
</dbReference>
<keyword evidence="7" id="KW-1185">Reference proteome</keyword>
<dbReference type="Pfam" id="PF19344">
    <property type="entry name" value="TetR_C_32"/>
    <property type="match status" value="1"/>
</dbReference>
<comment type="caution">
    <text evidence="4">The sequence shown here is derived from an EMBL/GenBank/DDBJ whole genome shotgun (WGS) entry which is preliminary data.</text>
</comment>
<dbReference type="EMBL" id="LFOD01000009">
    <property type="protein sequence ID" value="KMV18094.1"/>
    <property type="molecule type" value="Genomic_DNA"/>
</dbReference>